<dbReference type="CDD" id="cd12148">
    <property type="entry name" value="fungal_TF_MHR"/>
    <property type="match status" value="1"/>
</dbReference>
<keyword evidence="6" id="KW-0804">Transcription</keyword>
<feature type="domain" description="Zn(2)-C6 fungal-type" evidence="9">
    <location>
        <begin position="12"/>
        <end position="42"/>
    </location>
</feature>
<dbReference type="PROSITE" id="PS50048">
    <property type="entry name" value="ZN2_CY6_FUNGAL_2"/>
    <property type="match status" value="1"/>
</dbReference>
<dbReference type="GO" id="GO:0005634">
    <property type="term" value="C:nucleus"/>
    <property type="evidence" value="ECO:0007669"/>
    <property type="project" value="UniProtKB-SubCell"/>
</dbReference>
<dbReference type="InterPro" id="IPR036864">
    <property type="entry name" value="Zn2-C6_fun-type_DNA-bd_sf"/>
</dbReference>
<organism evidence="10 11">
    <name type="scientific">Mortierella alpina</name>
    <name type="common">Oleaginous fungus</name>
    <name type="synonym">Mortierella renispora</name>
    <dbReference type="NCBI Taxonomy" id="64518"/>
    <lineage>
        <taxon>Eukaryota</taxon>
        <taxon>Fungi</taxon>
        <taxon>Fungi incertae sedis</taxon>
        <taxon>Mucoromycota</taxon>
        <taxon>Mortierellomycotina</taxon>
        <taxon>Mortierellomycetes</taxon>
        <taxon>Mortierellales</taxon>
        <taxon>Mortierellaceae</taxon>
        <taxon>Mortierella</taxon>
    </lineage>
</organism>
<comment type="caution">
    <text evidence="10">The sequence shown here is derived from an EMBL/GenBank/DDBJ whole genome shotgun (WGS) entry which is preliminary data.</text>
</comment>
<dbReference type="Pfam" id="PF04082">
    <property type="entry name" value="Fungal_trans"/>
    <property type="match status" value="1"/>
</dbReference>
<keyword evidence="2" id="KW-0479">Metal-binding</keyword>
<dbReference type="GO" id="GO:0006351">
    <property type="term" value="P:DNA-templated transcription"/>
    <property type="evidence" value="ECO:0007669"/>
    <property type="project" value="InterPro"/>
</dbReference>
<dbReference type="InterPro" id="IPR001138">
    <property type="entry name" value="Zn2Cys6_DnaBD"/>
</dbReference>
<evidence type="ECO:0000256" key="5">
    <source>
        <dbReference type="ARBA" id="ARBA00023125"/>
    </source>
</evidence>
<dbReference type="GO" id="GO:0008270">
    <property type="term" value="F:zinc ion binding"/>
    <property type="evidence" value="ECO:0007669"/>
    <property type="project" value="InterPro"/>
</dbReference>
<evidence type="ECO:0000256" key="8">
    <source>
        <dbReference type="SAM" id="MobiDB-lite"/>
    </source>
</evidence>
<keyword evidence="5" id="KW-0238">DNA-binding</keyword>
<protein>
    <recommendedName>
        <fullName evidence="9">Zn(2)-C6 fungal-type domain-containing protein</fullName>
    </recommendedName>
</protein>
<feature type="region of interest" description="Disordered" evidence="8">
    <location>
        <begin position="852"/>
        <end position="930"/>
    </location>
</feature>
<dbReference type="SMART" id="SM00906">
    <property type="entry name" value="Fungal_trans"/>
    <property type="match status" value="1"/>
</dbReference>
<evidence type="ECO:0000256" key="4">
    <source>
        <dbReference type="ARBA" id="ARBA00023015"/>
    </source>
</evidence>
<dbReference type="AlphaFoldDB" id="A0A9P8CZS1"/>
<dbReference type="PROSITE" id="PS00463">
    <property type="entry name" value="ZN2_CY6_FUNGAL_1"/>
    <property type="match status" value="1"/>
</dbReference>
<dbReference type="GO" id="GO:0000981">
    <property type="term" value="F:DNA-binding transcription factor activity, RNA polymerase II-specific"/>
    <property type="evidence" value="ECO:0007669"/>
    <property type="project" value="InterPro"/>
</dbReference>
<dbReference type="CDD" id="cd00067">
    <property type="entry name" value="GAL4"/>
    <property type="match status" value="1"/>
</dbReference>
<sequence length="1145" mass="126492">MAESKRLRVSKACDSCRRKKVKCDAVHPLCTNCQTFQYECTYNDPTKKRGPPKGYIEAIEARLHRMEGLLGGLVQNNDPRAEIVRAELEAMAREAEMTGLKLRRSKAFEQLDPTTVTHAALDAHPQDSGQSSSSSSSSSSSTPALSSLALAASTSASASTDPSSRPVVQPRHIQPLLRQRDVQHHRKTAQHSSPTSPPVSSSAALQQTHAFATAPSPPSSSSSSYQGESSWDFKAGSVREPQHASPGPFRHSSQKMYSYPSDNILNTHDRQRQLYPKDHHAQHGQPQQRLEPISDRPTAPRPYTTGSRADEQRQWKYASLPPKQEDVWNEQPLSASTDAHTFVSPLTGFMALPQERVRQDPYLHFPSTPVMEHLLDVHFQFVHPVLPMLHSRTLRDQILRREYPPSHLFFAILGLASRFSSNPVFREPQPGAERPPCCVFYDRAKQLIKDEYDDSQLATVQALLLMAIQQMGFCESQRAWLCVGMAIRMAQDLGLNKEPTTQEQPKDHLHSELRKRTWWSCYVVERLVCGGLGRPLTITQLECETGLPQYIDGDAEMGQDSTSLEQPNLASNFVHLISLSRIQGNILQFIKARAFRCDDALESFAPDSNKSDGEFVNRIDTSQAAFSALDRSLTEWRQGLPPTLQGTTAGTPHFGLFLHMTYNALIILLHRPEFASSATSASLCTQAAATITDITETLVQAKALTSMFISCIYAIFSAGVIHFLNIPSVKRENGSPNSSSSTSAHPTTAKVNMKRCIDALKDLSSHWVSAARRAKILEDLLDLKHVSLKDVEEDSFKTTPLLPSWAVDGKTYSRSFAGPRDGHDQLRQKCRSKVMAIQSLLANDDEFQRMQSRRGLSMETTPEVQNGYADDEEMGSPADMQQDSAMDDVTTLEPRDPARVPSTSRANPVNAGAFTPEQRAEPPSVHSQSLFDSDPMMLIATATLGSGNESLSSFGSPMRSLGSEPVLTPTTLTTLGLNSSAVRSRESGSGAEQLRGHTEMLDPFSVPSSITFPSSNYGRQTSCSRGISGGVLSNTVWSTDAQTHRTVARVESPSPMSRTCVGKGKACEKERKDRLCSLQQLSLTDSTSDVERDSCMDEQEHEDQDLAWNDMPPTLGLDEWMAYIGALMMRWLASGESSPRSPRLH</sequence>
<dbReference type="SMART" id="SM00066">
    <property type="entry name" value="GAL4"/>
    <property type="match status" value="1"/>
</dbReference>
<keyword evidence="3" id="KW-0862">Zinc</keyword>
<proteinExistence type="predicted"/>
<feature type="compositionally biased region" description="Polar residues" evidence="8">
    <location>
        <begin position="254"/>
        <end position="263"/>
    </location>
</feature>
<dbReference type="EMBL" id="JAIFTL010000011">
    <property type="protein sequence ID" value="KAG9326933.1"/>
    <property type="molecule type" value="Genomic_DNA"/>
</dbReference>
<dbReference type="PANTHER" id="PTHR31313:SF81">
    <property type="entry name" value="TY1 ENHANCER ACTIVATOR"/>
    <property type="match status" value="1"/>
</dbReference>
<gene>
    <name evidence="10" type="ORF">KVV02_001883</name>
</gene>
<keyword evidence="7" id="KW-0539">Nucleus</keyword>
<evidence type="ECO:0000256" key="3">
    <source>
        <dbReference type="ARBA" id="ARBA00022833"/>
    </source>
</evidence>
<feature type="region of interest" description="Disordered" evidence="8">
    <location>
        <begin position="278"/>
        <end position="313"/>
    </location>
</feature>
<dbReference type="Proteomes" id="UP000717515">
    <property type="component" value="Unassembled WGS sequence"/>
</dbReference>
<evidence type="ECO:0000256" key="2">
    <source>
        <dbReference type="ARBA" id="ARBA00022723"/>
    </source>
</evidence>
<feature type="compositionally biased region" description="Low complexity" evidence="8">
    <location>
        <begin position="192"/>
        <end position="202"/>
    </location>
</feature>
<dbReference type="Pfam" id="PF00172">
    <property type="entry name" value="Zn_clus"/>
    <property type="match status" value="1"/>
</dbReference>
<evidence type="ECO:0000313" key="11">
    <source>
        <dbReference type="Proteomes" id="UP000717515"/>
    </source>
</evidence>
<accession>A0A9P8CZS1</accession>
<reference evidence="10" key="1">
    <citation type="submission" date="2021-07" db="EMBL/GenBank/DDBJ databases">
        <title>Draft genome of Mortierella alpina, strain LL118, isolated from an aspen leaf litter sample.</title>
        <authorList>
            <person name="Yang S."/>
            <person name="Vinatzer B.A."/>
        </authorList>
    </citation>
    <scope>NUCLEOTIDE SEQUENCE</scope>
    <source>
        <strain evidence="10">LL118</strain>
    </source>
</reference>
<evidence type="ECO:0000256" key="1">
    <source>
        <dbReference type="ARBA" id="ARBA00004123"/>
    </source>
</evidence>
<feature type="region of interest" description="Disordered" evidence="8">
    <location>
        <begin position="181"/>
        <end position="263"/>
    </location>
</feature>
<evidence type="ECO:0000256" key="7">
    <source>
        <dbReference type="ARBA" id="ARBA00023242"/>
    </source>
</evidence>
<dbReference type="InterPro" id="IPR051615">
    <property type="entry name" value="Transcr_Regulatory_Elem"/>
</dbReference>
<dbReference type="GO" id="GO:0003677">
    <property type="term" value="F:DNA binding"/>
    <property type="evidence" value="ECO:0007669"/>
    <property type="project" value="UniProtKB-KW"/>
</dbReference>
<dbReference type="SUPFAM" id="SSF57701">
    <property type="entry name" value="Zn2/Cys6 DNA-binding domain"/>
    <property type="match status" value="1"/>
</dbReference>
<evidence type="ECO:0000256" key="6">
    <source>
        <dbReference type="ARBA" id="ARBA00023163"/>
    </source>
</evidence>
<dbReference type="InterPro" id="IPR007219">
    <property type="entry name" value="XnlR_reg_dom"/>
</dbReference>
<evidence type="ECO:0000259" key="9">
    <source>
        <dbReference type="PROSITE" id="PS50048"/>
    </source>
</evidence>
<evidence type="ECO:0000313" key="10">
    <source>
        <dbReference type="EMBL" id="KAG9326933.1"/>
    </source>
</evidence>
<dbReference type="Gene3D" id="4.10.240.10">
    <property type="entry name" value="Zn(2)-C6 fungal-type DNA-binding domain"/>
    <property type="match status" value="1"/>
</dbReference>
<feature type="compositionally biased region" description="Low complexity" evidence="8">
    <location>
        <begin position="131"/>
        <end position="143"/>
    </location>
</feature>
<dbReference type="PANTHER" id="PTHR31313">
    <property type="entry name" value="TY1 ENHANCER ACTIVATOR"/>
    <property type="match status" value="1"/>
</dbReference>
<comment type="subcellular location">
    <subcellularLocation>
        <location evidence="1">Nucleus</location>
    </subcellularLocation>
</comment>
<feature type="region of interest" description="Disordered" evidence="8">
    <location>
        <begin position="123"/>
        <end position="143"/>
    </location>
</feature>
<keyword evidence="4" id="KW-0805">Transcription regulation</keyword>
<name>A0A9P8CZS1_MORAP</name>